<dbReference type="InterPro" id="IPR029056">
    <property type="entry name" value="Ribokinase-like"/>
</dbReference>
<dbReference type="Gene3D" id="3.40.1190.20">
    <property type="match status" value="1"/>
</dbReference>
<dbReference type="AlphaFoldDB" id="A0A2V3IH73"/>
<protein>
    <submittedName>
        <fullName evidence="6">Hydroxymethylpyrimidine/phosphomethylpyrimidine kinase</fullName>
    </submittedName>
</protein>
<evidence type="ECO:0000256" key="4">
    <source>
        <dbReference type="ARBA" id="ARBA00022840"/>
    </source>
</evidence>
<feature type="domain" description="Pyridoxamine kinase/Phosphomethylpyrimidine kinase" evidence="5">
    <location>
        <begin position="19"/>
        <end position="277"/>
    </location>
</feature>
<accession>A0A2V3IH73</accession>
<evidence type="ECO:0000256" key="3">
    <source>
        <dbReference type="ARBA" id="ARBA00022777"/>
    </source>
</evidence>
<proteinExistence type="predicted"/>
<evidence type="ECO:0000256" key="1">
    <source>
        <dbReference type="ARBA" id="ARBA00022679"/>
    </source>
</evidence>
<keyword evidence="3 6" id="KW-0418">Kinase</keyword>
<dbReference type="PANTHER" id="PTHR20858:SF17">
    <property type="entry name" value="HYDROXYMETHYLPYRIMIDINE_PHOSPHOMETHYLPYRIMIDINE KINASE THI20-RELATED"/>
    <property type="match status" value="1"/>
</dbReference>
<evidence type="ECO:0000313" key="7">
    <source>
        <dbReference type="Proteomes" id="UP000247409"/>
    </source>
</evidence>
<sequence>MGSDPTSRPPCVVTVAGSDSGGGAGIQADLKTFTALNVYGASVVTALTAQNTKGVQDIHIPPISFIEQQMESVLSDIKIAALKTGMLPSPAIIRSVAQSVRRYEIPFVVVDPVLVATSGDSLVRDDTRNALIANLFPIATVITPNLPEAEKLTEMRIESPSDVRRACETLIGMGCNAVLLKGGHTFESYLEDDSLDERIDASVASDILYDGKSFEVFSRPRVDTKNTHGTGCTLSAAITAFLAQGKNMRDAVAEAKTFVFRGIQDGIDVGQGNGPLNHMHAIPEYNAYSEVP</sequence>
<dbReference type="STRING" id="448386.A0A2V3IH73"/>
<dbReference type="OrthoDB" id="10028886at2759"/>
<dbReference type="GO" id="GO:0008972">
    <property type="term" value="F:phosphomethylpyrimidine kinase activity"/>
    <property type="evidence" value="ECO:0007669"/>
    <property type="project" value="InterPro"/>
</dbReference>
<dbReference type="CDD" id="cd01169">
    <property type="entry name" value="HMPP_kinase"/>
    <property type="match status" value="1"/>
</dbReference>
<dbReference type="PANTHER" id="PTHR20858">
    <property type="entry name" value="PHOSPHOMETHYLPYRIMIDINE KINASE"/>
    <property type="match status" value="1"/>
</dbReference>
<keyword evidence="7" id="KW-1185">Reference proteome</keyword>
<keyword evidence="1" id="KW-0808">Transferase</keyword>
<dbReference type="GO" id="GO:0005524">
    <property type="term" value="F:ATP binding"/>
    <property type="evidence" value="ECO:0007669"/>
    <property type="project" value="UniProtKB-KW"/>
</dbReference>
<dbReference type="EMBL" id="NBIV01000218">
    <property type="protein sequence ID" value="PXF41388.1"/>
    <property type="molecule type" value="Genomic_DNA"/>
</dbReference>
<dbReference type="InterPro" id="IPR013749">
    <property type="entry name" value="PM/HMP-P_kinase-1"/>
</dbReference>
<gene>
    <name evidence="6" type="ORF">BWQ96_08886</name>
</gene>
<keyword evidence="4" id="KW-0067">ATP-binding</keyword>
<dbReference type="Proteomes" id="UP000247409">
    <property type="component" value="Unassembled WGS sequence"/>
</dbReference>
<evidence type="ECO:0000256" key="2">
    <source>
        <dbReference type="ARBA" id="ARBA00022741"/>
    </source>
</evidence>
<dbReference type="InterPro" id="IPR004399">
    <property type="entry name" value="HMP/HMP-P_kinase_dom"/>
</dbReference>
<dbReference type="SUPFAM" id="SSF53613">
    <property type="entry name" value="Ribokinase-like"/>
    <property type="match status" value="1"/>
</dbReference>
<dbReference type="GO" id="GO:0005829">
    <property type="term" value="C:cytosol"/>
    <property type="evidence" value="ECO:0007669"/>
    <property type="project" value="TreeGrafter"/>
</dbReference>
<comment type="caution">
    <text evidence="6">The sequence shown here is derived from an EMBL/GenBank/DDBJ whole genome shotgun (WGS) entry which is preliminary data.</text>
</comment>
<organism evidence="6 7">
    <name type="scientific">Gracilariopsis chorda</name>
    <dbReference type="NCBI Taxonomy" id="448386"/>
    <lineage>
        <taxon>Eukaryota</taxon>
        <taxon>Rhodophyta</taxon>
        <taxon>Florideophyceae</taxon>
        <taxon>Rhodymeniophycidae</taxon>
        <taxon>Gracilariales</taxon>
        <taxon>Gracilariaceae</taxon>
        <taxon>Gracilariopsis</taxon>
    </lineage>
</organism>
<reference evidence="6 7" key="1">
    <citation type="journal article" date="2018" name="Mol. Biol. Evol.">
        <title>Analysis of the draft genome of the red seaweed Gracilariopsis chorda provides insights into genome size evolution in Rhodophyta.</title>
        <authorList>
            <person name="Lee J."/>
            <person name="Yang E.C."/>
            <person name="Graf L."/>
            <person name="Yang J.H."/>
            <person name="Qiu H."/>
            <person name="Zel Zion U."/>
            <person name="Chan C.X."/>
            <person name="Stephens T.G."/>
            <person name="Weber A.P.M."/>
            <person name="Boo G.H."/>
            <person name="Boo S.M."/>
            <person name="Kim K.M."/>
            <person name="Shin Y."/>
            <person name="Jung M."/>
            <person name="Lee S.J."/>
            <person name="Yim H.S."/>
            <person name="Lee J.H."/>
            <person name="Bhattacharya D."/>
            <person name="Yoon H.S."/>
        </authorList>
    </citation>
    <scope>NUCLEOTIDE SEQUENCE [LARGE SCALE GENOMIC DNA]</scope>
    <source>
        <strain evidence="6 7">SKKU-2015</strain>
        <tissue evidence="6">Whole body</tissue>
    </source>
</reference>
<keyword evidence="2" id="KW-0547">Nucleotide-binding</keyword>
<dbReference type="GO" id="GO:0008902">
    <property type="term" value="F:hydroxymethylpyrimidine kinase activity"/>
    <property type="evidence" value="ECO:0007669"/>
    <property type="project" value="TreeGrafter"/>
</dbReference>
<dbReference type="FunFam" id="3.40.1190.20:FF:000003">
    <property type="entry name" value="Phosphomethylpyrimidine kinase ThiD"/>
    <property type="match status" value="1"/>
</dbReference>
<dbReference type="Pfam" id="PF08543">
    <property type="entry name" value="Phos_pyr_kin"/>
    <property type="match status" value="1"/>
</dbReference>
<dbReference type="GO" id="GO:0009228">
    <property type="term" value="P:thiamine biosynthetic process"/>
    <property type="evidence" value="ECO:0007669"/>
    <property type="project" value="InterPro"/>
</dbReference>
<dbReference type="NCBIfam" id="TIGR00097">
    <property type="entry name" value="HMP-P_kinase"/>
    <property type="match status" value="1"/>
</dbReference>
<evidence type="ECO:0000313" key="6">
    <source>
        <dbReference type="EMBL" id="PXF41388.1"/>
    </source>
</evidence>
<evidence type="ECO:0000259" key="5">
    <source>
        <dbReference type="Pfam" id="PF08543"/>
    </source>
</evidence>
<name>A0A2V3IH73_9FLOR</name>